<protein>
    <recommendedName>
        <fullName evidence="1">C2H2-type domain-containing protein</fullName>
    </recommendedName>
</protein>
<sequence length="213" mass="22940">MTKNKKKPVNQMHETKSSSGNVFVRERTCDICSFKFYDDTTFENHLAGQVHQKQLAIQQGRASVAKDPAATAGLAQQAQTSEPILTEKITSDRVFVSVPTTPAPVVTVRLPPLYLPPPPPVITIRLPPLYLPLPGQATNTLDSITTAIIVPEAVPAANLVLPTKVVPPVTISPVTIPSVTIPSSVTTPAFEPPSPKSPNSALLTTKRYIPTYF</sequence>
<evidence type="ECO:0000313" key="2">
    <source>
        <dbReference type="EMBL" id="RUP43530.1"/>
    </source>
</evidence>
<gene>
    <name evidence="2" type="ORF">BC936DRAFT_137042</name>
</gene>
<dbReference type="InterPro" id="IPR013087">
    <property type="entry name" value="Znf_C2H2_type"/>
</dbReference>
<reference evidence="2 3" key="1">
    <citation type="journal article" date="2018" name="New Phytol.">
        <title>Phylogenomics of Endogonaceae and evolution of mycorrhizas within Mucoromycota.</title>
        <authorList>
            <person name="Chang Y."/>
            <person name="Desiro A."/>
            <person name="Na H."/>
            <person name="Sandor L."/>
            <person name="Lipzen A."/>
            <person name="Clum A."/>
            <person name="Barry K."/>
            <person name="Grigoriev I.V."/>
            <person name="Martin F.M."/>
            <person name="Stajich J.E."/>
            <person name="Smith M.E."/>
            <person name="Bonito G."/>
            <person name="Spatafora J.W."/>
        </authorList>
    </citation>
    <scope>NUCLEOTIDE SEQUENCE [LARGE SCALE GENOMIC DNA]</scope>
    <source>
        <strain evidence="2 3">GMNB39</strain>
    </source>
</reference>
<dbReference type="PROSITE" id="PS00028">
    <property type="entry name" value="ZINC_FINGER_C2H2_1"/>
    <property type="match status" value="1"/>
</dbReference>
<feature type="domain" description="C2H2-type" evidence="1">
    <location>
        <begin position="29"/>
        <end position="51"/>
    </location>
</feature>
<evidence type="ECO:0000259" key="1">
    <source>
        <dbReference type="PROSITE" id="PS00028"/>
    </source>
</evidence>
<dbReference type="Proteomes" id="UP000268093">
    <property type="component" value="Unassembled WGS sequence"/>
</dbReference>
<proteinExistence type="predicted"/>
<accession>A0A433CY66</accession>
<comment type="caution">
    <text evidence="2">The sequence shown here is derived from an EMBL/GenBank/DDBJ whole genome shotgun (WGS) entry which is preliminary data.</text>
</comment>
<organism evidence="2 3">
    <name type="scientific">Jimgerdemannia flammicorona</name>
    <dbReference type="NCBI Taxonomy" id="994334"/>
    <lineage>
        <taxon>Eukaryota</taxon>
        <taxon>Fungi</taxon>
        <taxon>Fungi incertae sedis</taxon>
        <taxon>Mucoromycota</taxon>
        <taxon>Mucoromycotina</taxon>
        <taxon>Endogonomycetes</taxon>
        <taxon>Endogonales</taxon>
        <taxon>Endogonaceae</taxon>
        <taxon>Jimgerdemannia</taxon>
    </lineage>
</organism>
<dbReference type="EMBL" id="RBNI01010758">
    <property type="protein sequence ID" value="RUP43530.1"/>
    <property type="molecule type" value="Genomic_DNA"/>
</dbReference>
<evidence type="ECO:0000313" key="3">
    <source>
        <dbReference type="Proteomes" id="UP000268093"/>
    </source>
</evidence>
<dbReference type="AlphaFoldDB" id="A0A433CY66"/>
<name>A0A433CY66_9FUNG</name>
<keyword evidence="3" id="KW-1185">Reference proteome</keyword>
<dbReference type="Gene3D" id="3.30.160.60">
    <property type="entry name" value="Classic Zinc Finger"/>
    <property type="match status" value="1"/>
</dbReference>
<dbReference type="SUPFAM" id="SSF57667">
    <property type="entry name" value="beta-beta-alpha zinc fingers"/>
    <property type="match status" value="1"/>
</dbReference>
<dbReference type="InterPro" id="IPR036236">
    <property type="entry name" value="Znf_C2H2_sf"/>
</dbReference>